<dbReference type="EMBL" id="MU277019">
    <property type="protein sequence ID" value="KAI0037374.1"/>
    <property type="molecule type" value="Genomic_DNA"/>
</dbReference>
<organism evidence="1 2">
    <name type="scientific">Auriscalpium vulgare</name>
    <dbReference type="NCBI Taxonomy" id="40419"/>
    <lineage>
        <taxon>Eukaryota</taxon>
        <taxon>Fungi</taxon>
        <taxon>Dikarya</taxon>
        <taxon>Basidiomycota</taxon>
        <taxon>Agaricomycotina</taxon>
        <taxon>Agaricomycetes</taxon>
        <taxon>Russulales</taxon>
        <taxon>Auriscalpiaceae</taxon>
        <taxon>Auriscalpium</taxon>
    </lineage>
</organism>
<reference evidence="1" key="2">
    <citation type="journal article" date="2022" name="New Phytol.">
        <title>Evolutionary transition to the ectomycorrhizal habit in the genomes of a hyperdiverse lineage of mushroom-forming fungi.</title>
        <authorList>
            <person name="Looney B."/>
            <person name="Miyauchi S."/>
            <person name="Morin E."/>
            <person name="Drula E."/>
            <person name="Courty P.E."/>
            <person name="Kohler A."/>
            <person name="Kuo A."/>
            <person name="LaButti K."/>
            <person name="Pangilinan J."/>
            <person name="Lipzen A."/>
            <person name="Riley R."/>
            <person name="Andreopoulos W."/>
            <person name="He G."/>
            <person name="Johnson J."/>
            <person name="Nolan M."/>
            <person name="Tritt A."/>
            <person name="Barry K.W."/>
            <person name="Grigoriev I.V."/>
            <person name="Nagy L.G."/>
            <person name="Hibbett D."/>
            <person name="Henrissat B."/>
            <person name="Matheny P.B."/>
            <person name="Labbe J."/>
            <person name="Martin F.M."/>
        </authorList>
    </citation>
    <scope>NUCLEOTIDE SEQUENCE</scope>
    <source>
        <strain evidence="1">FP105234-sp</strain>
    </source>
</reference>
<accession>A0ACB8QZS0</accession>
<name>A0ACB8QZS0_9AGAM</name>
<protein>
    <submittedName>
        <fullName evidence="1">Uncharacterized protein</fullName>
    </submittedName>
</protein>
<gene>
    <name evidence="1" type="ORF">FA95DRAFT_1578880</name>
</gene>
<proteinExistence type="predicted"/>
<evidence type="ECO:0000313" key="1">
    <source>
        <dbReference type="EMBL" id="KAI0037374.1"/>
    </source>
</evidence>
<reference evidence="1" key="1">
    <citation type="submission" date="2021-02" db="EMBL/GenBank/DDBJ databases">
        <authorList>
            <consortium name="DOE Joint Genome Institute"/>
            <person name="Ahrendt S."/>
            <person name="Looney B.P."/>
            <person name="Miyauchi S."/>
            <person name="Morin E."/>
            <person name="Drula E."/>
            <person name="Courty P.E."/>
            <person name="Chicoki N."/>
            <person name="Fauchery L."/>
            <person name="Kohler A."/>
            <person name="Kuo A."/>
            <person name="Labutti K."/>
            <person name="Pangilinan J."/>
            <person name="Lipzen A."/>
            <person name="Riley R."/>
            <person name="Andreopoulos W."/>
            <person name="He G."/>
            <person name="Johnson J."/>
            <person name="Barry K.W."/>
            <person name="Grigoriev I.V."/>
            <person name="Nagy L."/>
            <person name="Hibbett D."/>
            <person name="Henrissat B."/>
            <person name="Matheny P.B."/>
            <person name="Labbe J."/>
            <person name="Martin F."/>
        </authorList>
    </citation>
    <scope>NUCLEOTIDE SEQUENCE</scope>
    <source>
        <strain evidence="1">FP105234-sp</strain>
    </source>
</reference>
<keyword evidence="2" id="KW-1185">Reference proteome</keyword>
<comment type="caution">
    <text evidence="1">The sequence shown here is derived from an EMBL/GenBank/DDBJ whole genome shotgun (WGS) entry which is preliminary data.</text>
</comment>
<dbReference type="Proteomes" id="UP000814033">
    <property type="component" value="Unassembled WGS sequence"/>
</dbReference>
<sequence>MPSRAVCCVFARRTGGRPSSAHQVSPGRGTSTAAAEGPFLRLLRPHQVTVKEESESEDDASPGPLFPVKPLSRTHEPPSRSSAPPASLSTLNPLATRFVPGGMLHVTALDFAAYMDAQSTGHVPLDPCSDPSLMSVRPDTSLMSVPGVADSPLPQVTDPTMLVQVVTGVYGHFRSRARAVISHVRQAVYEIACIRRAKTIEEGNYAMGRLEAITCRLTSVLQELTRVPVAAGRLPAAFIAPMYRNPLFRGSEAVLLETTISLFRARNSPDIATLLNYFLRFRYGDDVLISALVGCGVLDGPAFPDLFRDYDEAVNGTERLARNLNFEIWQERPMVWQERGAA</sequence>
<evidence type="ECO:0000313" key="2">
    <source>
        <dbReference type="Proteomes" id="UP000814033"/>
    </source>
</evidence>